<dbReference type="EMBL" id="OX596099">
    <property type="protein sequence ID" value="CAM9701284.1"/>
    <property type="molecule type" value="Genomic_DNA"/>
</dbReference>
<gene>
    <name evidence="1" type="ORF">MRATA1EN22A_LOCUS6236</name>
</gene>
<proteinExistence type="predicted"/>
<evidence type="ECO:0000313" key="1">
    <source>
        <dbReference type="EMBL" id="CAM9701284.1"/>
    </source>
</evidence>
<organism evidence="1 2">
    <name type="scientific">Rangifer tarandus platyrhynchus</name>
    <name type="common">Svalbard reindeer</name>
    <dbReference type="NCBI Taxonomy" id="3082113"/>
    <lineage>
        <taxon>Eukaryota</taxon>
        <taxon>Metazoa</taxon>
        <taxon>Chordata</taxon>
        <taxon>Craniata</taxon>
        <taxon>Vertebrata</taxon>
        <taxon>Euteleostomi</taxon>
        <taxon>Mammalia</taxon>
        <taxon>Eutheria</taxon>
        <taxon>Laurasiatheria</taxon>
        <taxon>Artiodactyla</taxon>
        <taxon>Ruminantia</taxon>
        <taxon>Pecora</taxon>
        <taxon>Cervidae</taxon>
        <taxon>Odocoileinae</taxon>
        <taxon>Rangifer</taxon>
    </lineage>
</organism>
<accession>A0AC59YHB8</accession>
<protein>
    <submittedName>
        <fullName evidence="1">Uncharacterized protein</fullName>
    </submittedName>
</protein>
<reference evidence="1" key="1">
    <citation type="submission" date="2023-05" db="EMBL/GenBank/DDBJ databases">
        <authorList>
            <consortium name="ELIXIR-Norway"/>
        </authorList>
    </citation>
    <scope>NUCLEOTIDE SEQUENCE</scope>
</reference>
<sequence>MTKERWTRLILLVRYHDESKDMCGERFTFRYLKKILLQIGDRQTNKKLAKDFISLFTNGISNGKDVRPKDEGKAVKAPQAATPTRLVGDNDAPAAPRPGVDPAETWRPPNGHREGNG</sequence>
<dbReference type="Proteomes" id="UP001162501">
    <property type="component" value="Chromosome 15"/>
</dbReference>
<reference evidence="1" key="2">
    <citation type="submission" date="2025-03" db="EMBL/GenBank/DDBJ databases">
        <authorList>
            <consortium name="ELIXIR-Norway"/>
            <consortium name="Elixir Norway"/>
        </authorList>
    </citation>
    <scope>NUCLEOTIDE SEQUENCE</scope>
</reference>
<name>A0AC59YHB8_RANTA</name>
<evidence type="ECO:0000313" key="2">
    <source>
        <dbReference type="Proteomes" id="UP001162501"/>
    </source>
</evidence>